<reference evidence="1 2" key="1">
    <citation type="submission" date="2024-01" db="EMBL/GenBank/DDBJ databases">
        <title>Unpublished Manusciprt.</title>
        <authorList>
            <person name="Duman M."/>
            <person name="Valdes E.G."/>
            <person name="Ajmi N."/>
            <person name="Altun S."/>
            <person name="Saticioglu I.B."/>
        </authorList>
    </citation>
    <scope>NUCLEOTIDE SEQUENCE [LARGE SCALE GENOMIC DNA]</scope>
    <source>
        <strain evidence="1 2">148P</strain>
    </source>
</reference>
<sequence>MANETGISLARGLRQRYSDLAALVITGYADLPPWALPAMASVLQSI</sequence>
<evidence type="ECO:0000313" key="1">
    <source>
        <dbReference type="EMBL" id="MEE1934779.1"/>
    </source>
</evidence>
<comment type="caution">
    <text evidence="1">The sequence shown here is derived from an EMBL/GenBank/DDBJ whole genome shotgun (WGS) entry which is preliminary data.</text>
</comment>
<proteinExistence type="predicted"/>
<accession>A0ABU7HTC6</accession>
<name>A0ABU7HTC6_9PSED</name>
<organism evidence="1 2">
    <name type="scientific">Pseudomonas ulcerans</name>
    <dbReference type="NCBI Taxonomy" id="3115852"/>
    <lineage>
        <taxon>Bacteria</taxon>
        <taxon>Pseudomonadati</taxon>
        <taxon>Pseudomonadota</taxon>
        <taxon>Gammaproteobacteria</taxon>
        <taxon>Pseudomonadales</taxon>
        <taxon>Pseudomonadaceae</taxon>
        <taxon>Pseudomonas</taxon>
    </lineage>
</organism>
<dbReference type="EMBL" id="JAZDQJ010000018">
    <property type="protein sequence ID" value="MEE1934779.1"/>
    <property type="molecule type" value="Genomic_DNA"/>
</dbReference>
<keyword evidence="2" id="KW-1185">Reference proteome</keyword>
<dbReference type="Proteomes" id="UP001335100">
    <property type="component" value="Unassembled WGS sequence"/>
</dbReference>
<gene>
    <name evidence="1" type="ORF">V0R50_16235</name>
</gene>
<evidence type="ECO:0000313" key="2">
    <source>
        <dbReference type="Proteomes" id="UP001335100"/>
    </source>
</evidence>
<dbReference type="RefSeq" id="WP_330075542.1">
    <property type="nucleotide sequence ID" value="NZ_JAZDQJ010000018.1"/>
</dbReference>
<protein>
    <submittedName>
        <fullName evidence="1">Uncharacterized protein</fullName>
    </submittedName>
</protein>